<accession>A0ABW2KP06</accession>
<comment type="caution">
    <text evidence="1">The sequence shown here is derived from an EMBL/GenBank/DDBJ whole genome shotgun (WGS) entry which is preliminary data.</text>
</comment>
<name>A0ABW2KP06_9ACTN</name>
<dbReference type="Gene3D" id="3.30.310.50">
    <property type="entry name" value="Alpha-D-phosphohexomutase, C-terminal domain"/>
    <property type="match status" value="1"/>
</dbReference>
<dbReference type="Proteomes" id="UP001596540">
    <property type="component" value="Unassembled WGS sequence"/>
</dbReference>
<gene>
    <name evidence="1" type="ORF">ACFQRF_25355</name>
</gene>
<organism evidence="1 2">
    <name type="scientific">Marinactinospora rubrisoli</name>
    <dbReference type="NCBI Taxonomy" id="2715399"/>
    <lineage>
        <taxon>Bacteria</taxon>
        <taxon>Bacillati</taxon>
        <taxon>Actinomycetota</taxon>
        <taxon>Actinomycetes</taxon>
        <taxon>Streptosporangiales</taxon>
        <taxon>Nocardiopsidaceae</taxon>
        <taxon>Marinactinospora</taxon>
    </lineage>
</organism>
<keyword evidence="2" id="KW-1185">Reference proteome</keyword>
<dbReference type="RefSeq" id="WP_379873708.1">
    <property type="nucleotide sequence ID" value="NZ_JBHTBH010000015.1"/>
</dbReference>
<proteinExistence type="predicted"/>
<evidence type="ECO:0000313" key="1">
    <source>
        <dbReference type="EMBL" id="MFC7331070.1"/>
    </source>
</evidence>
<reference evidence="2" key="1">
    <citation type="journal article" date="2019" name="Int. J. Syst. Evol. Microbiol.">
        <title>The Global Catalogue of Microorganisms (GCM) 10K type strain sequencing project: providing services to taxonomists for standard genome sequencing and annotation.</title>
        <authorList>
            <consortium name="The Broad Institute Genomics Platform"/>
            <consortium name="The Broad Institute Genome Sequencing Center for Infectious Disease"/>
            <person name="Wu L."/>
            <person name="Ma J."/>
        </authorList>
    </citation>
    <scope>NUCLEOTIDE SEQUENCE [LARGE SCALE GENOMIC DNA]</scope>
    <source>
        <strain evidence="2">CGMCC 4.7382</strain>
    </source>
</reference>
<sequence length="114" mass="12269">MSRTEARVATERPHRYARQLAAHMGRRIEAVWDDAAGHGRLSFPFGEVELTAEPGALLLAASGAAADLERLEDVLGRHLVRFGTREELVVRWVRDTGGPGLVQRGGEAAGPSGT</sequence>
<dbReference type="EMBL" id="JBHTBH010000015">
    <property type="protein sequence ID" value="MFC7331070.1"/>
    <property type="molecule type" value="Genomic_DNA"/>
</dbReference>
<evidence type="ECO:0000313" key="2">
    <source>
        <dbReference type="Proteomes" id="UP001596540"/>
    </source>
</evidence>
<protein>
    <submittedName>
        <fullName evidence="1">DUF2218 domain-containing protein</fullName>
    </submittedName>
</protein>
<dbReference type="Pfam" id="PF09981">
    <property type="entry name" value="DUF2218"/>
    <property type="match status" value="1"/>
</dbReference>
<dbReference type="InterPro" id="IPR014543">
    <property type="entry name" value="UCP028291"/>
</dbReference>